<dbReference type="GO" id="GO:0032469">
    <property type="term" value="P:endoplasmic reticulum calcium ion homeostasis"/>
    <property type="evidence" value="ECO:0007669"/>
    <property type="project" value="InterPro"/>
</dbReference>
<sequence length="126" mass="14277">MLIELKLIKRQDLVAVLAQLVRPQNDQAHIHVELSKDEIDNFVLAIATKRAAVHLVRDMADISVYCPEKRSGEKFGLPSGFYVMSEIAEATSAVLDTRVLQAFTKFAPYIDYIHISDQYSGRKQQE</sequence>
<dbReference type="OMA" id="MEGFVMC"/>
<dbReference type="PANTHER" id="PTHR12883:SF0">
    <property type="entry name" value="PAT COMPLEX SUBUNIT CCDC47"/>
    <property type="match status" value="1"/>
</dbReference>
<evidence type="ECO:0000256" key="3">
    <source>
        <dbReference type="ARBA" id="ARBA00023136"/>
    </source>
</evidence>
<comment type="similarity">
    <text evidence="5">Belongs to the CCDC47 family.</text>
</comment>
<dbReference type="Pfam" id="PF07946">
    <property type="entry name" value="CCDC47"/>
    <property type="match status" value="1"/>
</dbReference>
<proteinExistence type="inferred from homology"/>
<evidence type="ECO:0000256" key="7">
    <source>
        <dbReference type="ARBA" id="ARBA00034902"/>
    </source>
</evidence>
<dbReference type="AlphaFoldDB" id="A0A026VS32"/>
<evidence type="ECO:0000256" key="2">
    <source>
        <dbReference type="ARBA" id="ARBA00022989"/>
    </source>
</evidence>
<name>A0A026VS32_OOCBI</name>
<dbReference type="GO" id="GO:0005509">
    <property type="term" value="F:calcium ion binding"/>
    <property type="evidence" value="ECO:0007669"/>
    <property type="project" value="InterPro"/>
</dbReference>
<keyword evidence="1" id="KW-0812">Transmembrane</keyword>
<evidence type="ECO:0000313" key="9">
    <source>
        <dbReference type="Proteomes" id="UP000053097"/>
    </source>
</evidence>
<dbReference type="InterPro" id="IPR012879">
    <property type="entry name" value="CCDC47"/>
</dbReference>
<accession>A0A026VS32</accession>
<comment type="subcellular location">
    <subcellularLocation>
        <location evidence="4">Rough endoplasmic reticulum membrane</location>
        <topology evidence="4">Single-pass type I membrane protein</topology>
    </subcellularLocation>
</comment>
<keyword evidence="2" id="KW-1133">Transmembrane helix</keyword>
<evidence type="ECO:0000256" key="4">
    <source>
        <dbReference type="ARBA" id="ARBA00034697"/>
    </source>
</evidence>
<dbReference type="EMBL" id="KK110451">
    <property type="protein sequence ID" value="EZA46563.1"/>
    <property type="molecule type" value="Genomic_DNA"/>
</dbReference>
<evidence type="ECO:0000256" key="6">
    <source>
        <dbReference type="ARBA" id="ARBA00034875"/>
    </source>
</evidence>
<gene>
    <name evidence="8" type="ORF">X777_00031</name>
</gene>
<dbReference type="Proteomes" id="UP000053097">
    <property type="component" value="Unassembled WGS sequence"/>
</dbReference>
<keyword evidence="3" id="KW-0472">Membrane</keyword>
<dbReference type="STRING" id="2015173.A0A026VS32"/>
<dbReference type="GO" id="GO:0030867">
    <property type="term" value="C:rough endoplasmic reticulum membrane"/>
    <property type="evidence" value="ECO:0007669"/>
    <property type="project" value="UniProtKB-SubCell"/>
</dbReference>
<evidence type="ECO:0000256" key="5">
    <source>
        <dbReference type="ARBA" id="ARBA00034746"/>
    </source>
</evidence>
<dbReference type="OrthoDB" id="10039147at2759"/>
<dbReference type="PANTHER" id="PTHR12883">
    <property type="entry name" value="ADIPOCYTE-SPECIFIC PROTEIN 4-RELATED"/>
    <property type="match status" value="1"/>
</dbReference>
<reference evidence="8 9" key="1">
    <citation type="journal article" date="2014" name="Curr. Biol.">
        <title>The genome of the clonal raider ant Cerapachys biroi.</title>
        <authorList>
            <person name="Oxley P.R."/>
            <person name="Ji L."/>
            <person name="Fetter-Pruneda I."/>
            <person name="McKenzie S.K."/>
            <person name="Li C."/>
            <person name="Hu H."/>
            <person name="Zhang G."/>
            <person name="Kronauer D.J."/>
        </authorList>
    </citation>
    <scope>NUCLEOTIDE SEQUENCE [LARGE SCALE GENOMIC DNA]</scope>
</reference>
<organism evidence="8 9">
    <name type="scientific">Ooceraea biroi</name>
    <name type="common">Clonal raider ant</name>
    <name type="synonym">Cerapachys biroi</name>
    <dbReference type="NCBI Taxonomy" id="2015173"/>
    <lineage>
        <taxon>Eukaryota</taxon>
        <taxon>Metazoa</taxon>
        <taxon>Ecdysozoa</taxon>
        <taxon>Arthropoda</taxon>
        <taxon>Hexapoda</taxon>
        <taxon>Insecta</taxon>
        <taxon>Pterygota</taxon>
        <taxon>Neoptera</taxon>
        <taxon>Endopterygota</taxon>
        <taxon>Hymenoptera</taxon>
        <taxon>Apocrita</taxon>
        <taxon>Aculeata</taxon>
        <taxon>Formicoidea</taxon>
        <taxon>Formicidae</taxon>
        <taxon>Dorylinae</taxon>
        <taxon>Ooceraea</taxon>
    </lineage>
</organism>
<protein>
    <recommendedName>
        <fullName evidence="6">PAT complex subunit CCDC47</fullName>
    </recommendedName>
    <alternativeName>
        <fullName evidence="7">Coiled-coil domain-containing protein 47</fullName>
    </alternativeName>
</protein>
<evidence type="ECO:0000313" key="8">
    <source>
        <dbReference type="EMBL" id="EZA46563.1"/>
    </source>
</evidence>
<evidence type="ECO:0000256" key="1">
    <source>
        <dbReference type="ARBA" id="ARBA00022692"/>
    </source>
</evidence>
<keyword evidence="9" id="KW-1185">Reference proteome</keyword>